<reference evidence="2 3" key="1">
    <citation type="submission" date="2019-04" db="EMBL/GenBank/DDBJ databases">
        <title>Azoarcus nasutitermitis sp. nov. isolated from termite nest.</title>
        <authorList>
            <person name="Lin S.-Y."/>
            <person name="Hameed A."/>
            <person name="Hsu Y.-H."/>
            <person name="Young C.-C."/>
        </authorList>
    </citation>
    <scope>NUCLEOTIDE SEQUENCE [LARGE SCALE GENOMIC DNA]</scope>
    <source>
        <strain evidence="2 3">CC-YHH838</strain>
    </source>
</reference>
<dbReference type="InterPro" id="IPR029044">
    <property type="entry name" value="Nucleotide-diphossugar_trans"/>
</dbReference>
<proteinExistence type="predicted"/>
<dbReference type="RefSeq" id="WP_136347885.1">
    <property type="nucleotide sequence ID" value="NZ_SSOC01000003.1"/>
</dbReference>
<feature type="domain" description="Glycosyltransferase 2-like" evidence="1">
    <location>
        <begin position="16"/>
        <end position="149"/>
    </location>
</feature>
<evidence type="ECO:0000259" key="1">
    <source>
        <dbReference type="Pfam" id="PF00535"/>
    </source>
</evidence>
<dbReference type="CDD" id="cd00761">
    <property type="entry name" value="Glyco_tranf_GTA_type"/>
    <property type="match status" value="1"/>
</dbReference>
<accession>A0A4S4AZR0</accession>
<comment type="caution">
    <text evidence="2">The sequence shown here is derived from an EMBL/GenBank/DDBJ whole genome shotgun (WGS) entry which is preliminary data.</text>
</comment>
<dbReference type="PANTHER" id="PTHR22916">
    <property type="entry name" value="GLYCOSYLTRANSFERASE"/>
    <property type="match status" value="1"/>
</dbReference>
<organism evidence="2 3">
    <name type="scientific">Pseudothauera nasutitermitis</name>
    <dbReference type="NCBI Taxonomy" id="2565930"/>
    <lineage>
        <taxon>Bacteria</taxon>
        <taxon>Pseudomonadati</taxon>
        <taxon>Pseudomonadota</taxon>
        <taxon>Betaproteobacteria</taxon>
        <taxon>Rhodocyclales</taxon>
        <taxon>Zoogloeaceae</taxon>
        <taxon>Pseudothauera</taxon>
    </lineage>
</organism>
<dbReference type="EMBL" id="SSOC01000003">
    <property type="protein sequence ID" value="THF65679.1"/>
    <property type="molecule type" value="Genomic_DNA"/>
</dbReference>
<dbReference type="Gene3D" id="3.90.550.10">
    <property type="entry name" value="Spore Coat Polysaccharide Biosynthesis Protein SpsA, Chain A"/>
    <property type="match status" value="1"/>
</dbReference>
<dbReference type="Pfam" id="PF00535">
    <property type="entry name" value="Glycos_transf_2"/>
    <property type="match status" value="1"/>
</dbReference>
<dbReference type="SUPFAM" id="SSF53448">
    <property type="entry name" value="Nucleotide-diphospho-sugar transferases"/>
    <property type="match status" value="1"/>
</dbReference>
<evidence type="ECO:0000313" key="3">
    <source>
        <dbReference type="Proteomes" id="UP000308430"/>
    </source>
</evidence>
<name>A0A4S4AZR0_9RHOO</name>
<sequence length="357" mass="40630">MALNPRFGNPRKPLVSILIFNYNYGPYLRECFDSVLAQTYDNIEICFSDNASTDESWNIALEYQARHPNVIFIARNRRNFGPDANFSNCWGNARGKYFVELCSDDALLPDFAERCVRVMESDREIAFTLVHRAILDEHGERHEEPPFYNTSCRIEGPEQAAVYMMAAVNPAISQIMYRKAITHGKSVVGGLAARWYGTRIMDFNICCDFPIAYVKEPLMLHRMHLANDSFGAASNMMEVIGPYVLNHQFADTANAYGHQKVVDRLPASIEKVAGLALRYSVRALLAGHERNARRYLDMATAFCPEIRDNETCIRLSRYWTLQKPEERRDILDTLAIQDNLVTRSVSYDPPPGSTPLP</sequence>
<dbReference type="GO" id="GO:0016758">
    <property type="term" value="F:hexosyltransferase activity"/>
    <property type="evidence" value="ECO:0007669"/>
    <property type="project" value="UniProtKB-ARBA"/>
</dbReference>
<dbReference type="OrthoDB" id="9802649at2"/>
<protein>
    <submittedName>
        <fullName evidence="2">Glycosyltransferase family 2 protein</fullName>
    </submittedName>
</protein>
<dbReference type="Proteomes" id="UP000308430">
    <property type="component" value="Unassembled WGS sequence"/>
</dbReference>
<keyword evidence="2" id="KW-0808">Transferase</keyword>
<gene>
    <name evidence="2" type="ORF">E6C76_08950</name>
</gene>
<dbReference type="AlphaFoldDB" id="A0A4S4AZR0"/>
<keyword evidence="3" id="KW-1185">Reference proteome</keyword>
<dbReference type="InterPro" id="IPR001173">
    <property type="entry name" value="Glyco_trans_2-like"/>
</dbReference>
<evidence type="ECO:0000313" key="2">
    <source>
        <dbReference type="EMBL" id="THF65679.1"/>
    </source>
</evidence>